<evidence type="ECO:0000256" key="8">
    <source>
        <dbReference type="SAM" id="Phobius"/>
    </source>
</evidence>
<proteinExistence type="predicted"/>
<dbReference type="Pfam" id="PF02386">
    <property type="entry name" value="TrkH"/>
    <property type="match status" value="1"/>
</dbReference>
<organism evidence="9 10">
    <name type="scientific">Candidatus Pelethenecus faecipullorum</name>
    <dbReference type="NCBI Taxonomy" id="2840900"/>
    <lineage>
        <taxon>Bacteria</taxon>
        <taxon>Bacillati</taxon>
        <taxon>Mycoplasmatota</taxon>
        <taxon>Mollicutes</taxon>
        <taxon>Candidatus Pelethenecus</taxon>
    </lineage>
</organism>
<evidence type="ECO:0000256" key="5">
    <source>
        <dbReference type="ARBA" id="ARBA00022989"/>
    </source>
</evidence>
<feature type="transmembrane region" description="Helical" evidence="8">
    <location>
        <begin position="12"/>
        <end position="32"/>
    </location>
</feature>
<feature type="transmembrane region" description="Helical" evidence="8">
    <location>
        <begin position="341"/>
        <end position="361"/>
    </location>
</feature>
<evidence type="ECO:0000256" key="4">
    <source>
        <dbReference type="ARBA" id="ARBA00022692"/>
    </source>
</evidence>
<reference evidence="9" key="1">
    <citation type="submission" date="2020-10" db="EMBL/GenBank/DDBJ databases">
        <authorList>
            <person name="Gilroy R."/>
        </authorList>
    </citation>
    <scope>NUCLEOTIDE SEQUENCE</scope>
    <source>
        <strain evidence="9">ChiW17-6978</strain>
    </source>
</reference>
<comment type="subcellular location">
    <subcellularLocation>
        <location evidence="1">Cell membrane</location>
        <topology evidence="1">Multi-pass membrane protein</topology>
    </subcellularLocation>
</comment>
<name>A0A9D1GS00_9MOLU</name>
<accession>A0A9D1GS00</accession>
<feature type="transmembrane region" description="Helical" evidence="8">
    <location>
        <begin position="44"/>
        <end position="63"/>
    </location>
</feature>
<feature type="transmembrane region" description="Helical" evidence="8">
    <location>
        <begin position="302"/>
        <end position="320"/>
    </location>
</feature>
<keyword evidence="3" id="KW-1003">Cell membrane</keyword>
<keyword evidence="5 8" id="KW-1133">Transmembrane helix</keyword>
<keyword evidence="6" id="KW-0406">Ion transport</keyword>
<feature type="transmembrane region" description="Helical" evidence="8">
    <location>
        <begin position="393"/>
        <end position="417"/>
    </location>
</feature>
<evidence type="ECO:0000256" key="6">
    <source>
        <dbReference type="ARBA" id="ARBA00023065"/>
    </source>
</evidence>
<feature type="transmembrane region" description="Helical" evidence="8">
    <location>
        <begin position="83"/>
        <end position="105"/>
    </location>
</feature>
<evidence type="ECO:0000313" key="10">
    <source>
        <dbReference type="Proteomes" id="UP000886758"/>
    </source>
</evidence>
<comment type="caution">
    <text evidence="9">The sequence shown here is derived from an EMBL/GenBank/DDBJ whole genome shotgun (WGS) entry which is preliminary data.</text>
</comment>
<dbReference type="PANTHER" id="PTHR32024:SF1">
    <property type="entry name" value="KTR SYSTEM POTASSIUM UPTAKE PROTEIN B"/>
    <property type="match status" value="1"/>
</dbReference>
<evidence type="ECO:0000313" key="9">
    <source>
        <dbReference type="EMBL" id="HIT49676.1"/>
    </source>
</evidence>
<feature type="transmembrane region" description="Helical" evidence="8">
    <location>
        <begin position="192"/>
        <end position="212"/>
    </location>
</feature>
<dbReference type="PANTHER" id="PTHR32024">
    <property type="entry name" value="TRK SYSTEM POTASSIUM UPTAKE PROTEIN TRKG-RELATED"/>
    <property type="match status" value="1"/>
</dbReference>
<keyword evidence="2" id="KW-0813">Transport</keyword>
<feature type="transmembrane region" description="Helical" evidence="8">
    <location>
        <begin position="126"/>
        <end position="149"/>
    </location>
</feature>
<dbReference type="InterPro" id="IPR003445">
    <property type="entry name" value="Cat_transpt"/>
</dbReference>
<keyword evidence="7 8" id="KW-0472">Membrane</keyword>
<feature type="transmembrane region" description="Helical" evidence="8">
    <location>
        <begin position="224"/>
        <end position="246"/>
    </location>
</feature>
<dbReference type="Proteomes" id="UP000886758">
    <property type="component" value="Unassembled WGS sequence"/>
</dbReference>
<dbReference type="AlphaFoldDB" id="A0A9D1GS00"/>
<keyword evidence="4 8" id="KW-0812">Transmembrane</keyword>
<evidence type="ECO:0000256" key="3">
    <source>
        <dbReference type="ARBA" id="ARBA00022475"/>
    </source>
</evidence>
<evidence type="ECO:0000256" key="1">
    <source>
        <dbReference type="ARBA" id="ARBA00004651"/>
    </source>
</evidence>
<protein>
    <submittedName>
        <fullName evidence="9">H(+)-transporting ATPase</fullName>
    </submittedName>
</protein>
<dbReference type="GO" id="GO:0005886">
    <property type="term" value="C:plasma membrane"/>
    <property type="evidence" value="ECO:0007669"/>
    <property type="project" value="UniProtKB-SubCell"/>
</dbReference>
<reference evidence="9" key="2">
    <citation type="journal article" date="2021" name="PeerJ">
        <title>Extensive microbial diversity within the chicken gut microbiome revealed by metagenomics and culture.</title>
        <authorList>
            <person name="Gilroy R."/>
            <person name="Ravi A."/>
            <person name="Getino M."/>
            <person name="Pursley I."/>
            <person name="Horton D.L."/>
            <person name="Alikhan N.F."/>
            <person name="Baker D."/>
            <person name="Gharbi K."/>
            <person name="Hall N."/>
            <person name="Watson M."/>
            <person name="Adriaenssens E.M."/>
            <person name="Foster-Nyarko E."/>
            <person name="Jarju S."/>
            <person name="Secka A."/>
            <person name="Antonio M."/>
            <person name="Oren A."/>
            <person name="Chaudhuri R.R."/>
            <person name="La Ragione R."/>
            <person name="Hildebrand F."/>
            <person name="Pallen M.J."/>
        </authorList>
    </citation>
    <scope>NUCLEOTIDE SEQUENCE</scope>
    <source>
        <strain evidence="9">ChiW17-6978</strain>
    </source>
</reference>
<evidence type="ECO:0000256" key="7">
    <source>
        <dbReference type="ARBA" id="ARBA00023136"/>
    </source>
</evidence>
<dbReference type="EMBL" id="DVLF01000046">
    <property type="protein sequence ID" value="HIT49676.1"/>
    <property type="molecule type" value="Genomic_DNA"/>
</dbReference>
<dbReference type="GO" id="GO:0008324">
    <property type="term" value="F:monoatomic cation transmembrane transporter activity"/>
    <property type="evidence" value="ECO:0007669"/>
    <property type="project" value="InterPro"/>
</dbReference>
<sequence>MDKRKKIKVHPYIFIILSFLGVILLGTLLLLLPISVADGTMLDFVDALFISTSSICVTGLTVVDISARLSIFGKVVMAFLMEIGGLSFLTIAVYIFTVLGAKIGISNRYLMKEALNQNSLSGIISLVKRIMIIAFAIQLFGVVLNYLALMDYYDYRFWPTLGASLYHSVASFNNAGFDIFGPNSMIPFKDNVLLNISTILLIFFGGLGFYVINDIITKRSFLKLSIHSKIVLIMTFFLIISGTIFFKLSMWDDITWLQALFTSVTCRTAGFTTVDLSTLPPGAYITAVVLMFIGASPGSTGGGVKTTTLFVIFLTVLYYAQGKKPKIFKRRVADSSIFKAFVLFGIAVLAILFSTFVIGLIQPQLSVEKILFEVTSAFSTTGLTMGITMSLEWSSKIILCLLMFFGRVGPLTIIGVVNRNWMTESKEAVQYVEERVIVG</sequence>
<gene>
    <name evidence="9" type="ORF">IAD46_01485</name>
</gene>
<dbReference type="GO" id="GO:0030001">
    <property type="term" value="P:metal ion transport"/>
    <property type="evidence" value="ECO:0007669"/>
    <property type="project" value="UniProtKB-ARBA"/>
</dbReference>
<evidence type="ECO:0000256" key="2">
    <source>
        <dbReference type="ARBA" id="ARBA00022448"/>
    </source>
</evidence>